<evidence type="ECO:0000256" key="7">
    <source>
        <dbReference type="ARBA" id="ARBA00022490"/>
    </source>
</evidence>
<organism evidence="16 17">
    <name type="scientific">Rhodotorula mucilaginosa</name>
    <name type="common">Yeast</name>
    <name type="synonym">Rhodotorula rubra</name>
    <dbReference type="NCBI Taxonomy" id="5537"/>
    <lineage>
        <taxon>Eukaryota</taxon>
        <taxon>Fungi</taxon>
        <taxon>Dikarya</taxon>
        <taxon>Basidiomycota</taxon>
        <taxon>Pucciniomycotina</taxon>
        <taxon>Microbotryomycetes</taxon>
        <taxon>Sporidiobolales</taxon>
        <taxon>Sporidiobolaceae</taxon>
        <taxon>Rhodotorula</taxon>
    </lineage>
</organism>
<dbReference type="Proteomes" id="UP000777482">
    <property type="component" value="Unassembled WGS sequence"/>
</dbReference>
<gene>
    <name evidence="16" type="ORF">C6P46_000569</name>
</gene>
<accession>A0A9P7B382</accession>
<dbReference type="Pfam" id="PF08653">
    <property type="entry name" value="DASH_Dam1"/>
    <property type="match status" value="1"/>
</dbReference>
<evidence type="ECO:0000256" key="1">
    <source>
        <dbReference type="ARBA" id="ARBA00004123"/>
    </source>
</evidence>
<feature type="region of interest" description="Disordered" evidence="15">
    <location>
        <begin position="196"/>
        <end position="287"/>
    </location>
</feature>
<evidence type="ECO:0000256" key="8">
    <source>
        <dbReference type="ARBA" id="ARBA00022701"/>
    </source>
</evidence>
<proteinExistence type="inferred from homology"/>
<keyword evidence="8" id="KW-0493">Microtubule</keyword>
<sequence>MSANPAPVAALSRSRASSLSRSSSSNPLHHSHSHLQRPTTPLRRISSSSLRALSLSHSASRRSHAGGGHATAADPGEGGGDAVDSHIPRDHHHHHQGGEEAPLVHLAPILAELADSVSDLTSNLDQLELVHARLDGFNDALAAWLLGLRANGYTVDFVEAPTRINFELSRQREHERAVKEEEERVKALLSVEVARQQQHNAGSSEDDEDDGARNRYGGGGGGGDNTFVSSGGGGGGGADASFVSNQGFNDPVPATRGGRGRGGSTGIRGGRGAAGGRGGARGGAMAAGGGAAAARKRKEEMATFADPILPLLPIDIREKRRAETEKVLWALRERPNGTTMQDLVASLASGGPSQTVPQVRINECLLALARAKVVVKAVVKGATTYRLDPNKCAV</sequence>
<keyword evidence="17" id="KW-1185">Reference proteome</keyword>
<dbReference type="OrthoDB" id="5586015at2759"/>
<feature type="region of interest" description="Disordered" evidence="15">
    <location>
        <begin position="1"/>
        <end position="99"/>
    </location>
</feature>
<comment type="subcellular location">
    <subcellularLocation>
        <location evidence="3">Chromosome</location>
        <location evidence="3">Centromere</location>
        <location evidence="3">Kinetochore</location>
    </subcellularLocation>
    <subcellularLocation>
        <location evidence="2">Cytoplasm</location>
        <location evidence="2">Cytoskeleton</location>
        <location evidence="2">Spindle</location>
    </subcellularLocation>
    <subcellularLocation>
        <location evidence="1">Nucleus</location>
    </subcellularLocation>
</comment>
<keyword evidence="9" id="KW-0159">Chromosome partition</keyword>
<evidence type="ECO:0000256" key="12">
    <source>
        <dbReference type="ARBA" id="ARBA00023242"/>
    </source>
</evidence>
<evidence type="ECO:0000256" key="13">
    <source>
        <dbReference type="ARBA" id="ARBA00023328"/>
    </source>
</evidence>
<comment type="caution">
    <text evidence="16">The sequence shown here is derived from an EMBL/GenBank/DDBJ whole genome shotgun (WGS) entry which is preliminary data.</text>
</comment>
<feature type="compositionally biased region" description="Gly residues" evidence="15">
    <location>
        <begin position="216"/>
        <end position="238"/>
    </location>
</feature>
<evidence type="ECO:0000313" key="16">
    <source>
        <dbReference type="EMBL" id="KAG0655864.1"/>
    </source>
</evidence>
<evidence type="ECO:0000313" key="17">
    <source>
        <dbReference type="Proteomes" id="UP000777482"/>
    </source>
</evidence>
<evidence type="ECO:0000256" key="14">
    <source>
        <dbReference type="ARBA" id="ARBA00030453"/>
    </source>
</evidence>
<keyword evidence="7" id="KW-0963">Cytoplasm</keyword>
<feature type="compositionally biased region" description="Low complexity" evidence="15">
    <location>
        <begin position="1"/>
        <end position="28"/>
    </location>
</feature>
<dbReference type="GO" id="GO:1990537">
    <property type="term" value="C:mitotic spindle polar microtubule"/>
    <property type="evidence" value="ECO:0007669"/>
    <property type="project" value="TreeGrafter"/>
</dbReference>
<dbReference type="GO" id="GO:0044732">
    <property type="term" value="C:mitotic spindle pole body"/>
    <property type="evidence" value="ECO:0007669"/>
    <property type="project" value="TreeGrafter"/>
</dbReference>
<dbReference type="GO" id="GO:1990758">
    <property type="term" value="P:mitotic sister chromatid biorientation"/>
    <property type="evidence" value="ECO:0007669"/>
    <property type="project" value="TreeGrafter"/>
</dbReference>
<evidence type="ECO:0000256" key="10">
    <source>
        <dbReference type="ARBA" id="ARBA00022838"/>
    </source>
</evidence>
<evidence type="ECO:0000256" key="9">
    <source>
        <dbReference type="ARBA" id="ARBA00022829"/>
    </source>
</evidence>
<keyword evidence="10" id="KW-0995">Kinetochore</keyword>
<reference evidence="16 17" key="1">
    <citation type="submission" date="2020-11" db="EMBL/GenBank/DDBJ databases">
        <title>Kefir isolates.</title>
        <authorList>
            <person name="Marcisauskas S."/>
            <person name="Kim Y."/>
            <person name="Blasche S."/>
        </authorList>
    </citation>
    <scope>NUCLEOTIDE SEQUENCE [LARGE SCALE GENOMIC DNA]</scope>
    <source>
        <strain evidence="16 17">KR</strain>
    </source>
</reference>
<feature type="compositionally biased region" description="Gly residues" evidence="15">
    <location>
        <begin position="260"/>
        <end position="287"/>
    </location>
</feature>
<protein>
    <recommendedName>
        <fullName evidence="5">DASH complex subunit DAM1</fullName>
    </recommendedName>
    <alternativeName>
        <fullName evidence="14">Outer kinetochore protein DAM1</fullName>
    </alternativeName>
</protein>
<dbReference type="InterPro" id="IPR013962">
    <property type="entry name" value="DASH_Dam1"/>
</dbReference>
<evidence type="ECO:0000256" key="3">
    <source>
        <dbReference type="ARBA" id="ARBA00004629"/>
    </source>
</evidence>
<keyword evidence="12" id="KW-0539">Nucleus</keyword>
<dbReference type="PANTHER" id="PTHR28113:SF1">
    <property type="entry name" value="DASH COMPLEX SUBUNIT DAM1"/>
    <property type="match status" value="1"/>
</dbReference>
<comment type="similarity">
    <text evidence="4">Belongs to the DASH complex DAM1 family.</text>
</comment>
<evidence type="ECO:0000256" key="4">
    <source>
        <dbReference type="ARBA" id="ARBA00010073"/>
    </source>
</evidence>
<evidence type="ECO:0000256" key="6">
    <source>
        <dbReference type="ARBA" id="ARBA00022454"/>
    </source>
</evidence>
<evidence type="ECO:0000256" key="15">
    <source>
        <dbReference type="SAM" id="MobiDB-lite"/>
    </source>
</evidence>
<dbReference type="GO" id="GO:0042729">
    <property type="term" value="C:DASH complex"/>
    <property type="evidence" value="ECO:0007669"/>
    <property type="project" value="InterPro"/>
</dbReference>
<keyword evidence="13" id="KW-0137">Centromere</keyword>
<dbReference type="PANTHER" id="PTHR28113">
    <property type="entry name" value="DASH COMPLEX SUBUNIT DAM1"/>
    <property type="match status" value="1"/>
</dbReference>
<evidence type="ECO:0000256" key="2">
    <source>
        <dbReference type="ARBA" id="ARBA00004186"/>
    </source>
</evidence>
<keyword evidence="11" id="KW-0206">Cytoskeleton</keyword>
<name>A0A9P7B382_RHOMI</name>
<keyword evidence="6" id="KW-0158">Chromosome</keyword>
<dbReference type="EMBL" id="PUHQ01000109">
    <property type="protein sequence ID" value="KAG0655864.1"/>
    <property type="molecule type" value="Genomic_DNA"/>
</dbReference>
<evidence type="ECO:0000256" key="5">
    <source>
        <dbReference type="ARBA" id="ARBA00020497"/>
    </source>
</evidence>
<feature type="compositionally biased region" description="Low complexity" evidence="15">
    <location>
        <begin position="46"/>
        <end position="58"/>
    </location>
</feature>
<dbReference type="AlphaFoldDB" id="A0A9P7B382"/>
<evidence type="ECO:0000256" key="11">
    <source>
        <dbReference type="ARBA" id="ARBA00023212"/>
    </source>
</evidence>